<comment type="caution">
    <text evidence="6">The sequence shown here is derived from an EMBL/GenBank/DDBJ whole genome shotgun (WGS) entry which is preliminary data.</text>
</comment>
<protein>
    <submittedName>
        <fullName evidence="6">Uncharacterized protein</fullName>
    </submittedName>
</protein>
<evidence type="ECO:0000313" key="6">
    <source>
        <dbReference type="EMBL" id="KAF8002612.1"/>
    </source>
</evidence>
<name>A0A8H7GTB4_9ASCO</name>
<dbReference type="AlphaFoldDB" id="A0A8H7GTB4"/>
<evidence type="ECO:0000256" key="4">
    <source>
        <dbReference type="ARBA" id="ARBA00022833"/>
    </source>
</evidence>
<keyword evidence="2" id="KW-0479">Metal-binding</keyword>
<keyword evidence="5" id="KW-0539">Nucleus</keyword>
<dbReference type="PANTHER" id="PTHR46481">
    <property type="entry name" value="ZINC FINGER BED DOMAIN-CONTAINING PROTEIN 4"/>
    <property type="match status" value="1"/>
</dbReference>
<keyword evidence="4" id="KW-0862">Zinc</keyword>
<gene>
    <name evidence="6" type="ORF">HF325_003577</name>
</gene>
<accession>A0A8H7GTB4</accession>
<dbReference type="Proteomes" id="UP000649328">
    <property type="component" value="Unassembled WGS sequence"/>
</dbReference>
<dbReference type="GO" id="GO:0008270">
    <property type="term" value="F:zinc ion binding"/>
    <property type="evidence" value="ECO:0007669"/>
    <property type="project" value="UniProtKB-KW"/>
</dbReference>
<dbReference type="OrthoDB" id="1434912at2759"/>
<evidence type="ECO:0000256" key="5">
    <source>
        <dbReference type="ARBA" id="ARBA00023242"/>
    </source>
</evidence>
<dbReference type="EMBL" id="JACBPP010000004">
    <property type="protein sequence ID" value="KAF8002612.1"/>
    <property type="molecule type" value="Genomic_DNA"/>
</dbReference>
<keyword evidence="3" id="KW-0863">Zinc-finger</keyword>
<keyword evidence="7" id="KW-1185">Reference proteome</keyword>
<evidence type="ECO:0000256" key="3">
    <source>
        <dbReference type="ARBA" id="ARBA00022771"/>
    </source>
</evidence>
<reference evidence="6" key="1">
    <citation type="submission" date="2020-10" db="EMBL/GenBank/DDBJ databases">
        <title>The Whole-Genome Sequence of Metschnikowia persimmonesis, a Novel Endophytic Yeast Species Isolated from Medicinal Plant Diospyros kaki Thumb.</title>
        <authorList>
            <person name="Rahmat E."/>
            <person name="Kang Y."/>
        </authorList>
    </citation>
    <scope>NUCLEOTIDE SEQUENCE</scope>
    <source>
        <strain evidence="6">KIOM G15050</strain>
    </source>
</reference>
<dbReference type="PANTHER" id="PTHR46481:SF10">
    <property type="entry name" value="ZINC FINGER BED DOMAIN-CONTAINING PROTEIN 39"/>
    <property type="match status" value="1"/>
</dbReference>
<dbReference type="GO" id="GO:0005634">
    <property type="term" value="C:nucleus"/>
    <property type="evidence" value="ECO:0007669"/>
    <property type="project" value="UniProtKB-SubCell"/>
</dbReference>
<comment type="subcellular location">
    <subcellularLocation>
        <location evidence="1">Nucleus</location>
    </subcellularLocation>
</comment>
<dbReference type="InterPro" id="IPR052035">
    <property type="entry name" value="ZnF_BED_domain_contain"/>
</dbReference>
<evidence type="ECO:0000256" key="1">
    <source>
        <dbReference type="ARBA" id="ARBA00004123"/>
    </source>
</evidence>
<evidence type="ECO:0000313" key="7">
    <source>
        <dbReference type="Proteomes" id="UP000649328"/>
    </source>
</evidence>
<sequence>MILSSHKRGPTYVYFDLEVFRLYLLNFIASNSLPYVLVDNHSFKLLLEYLKDDLAFSVSSFTVHSDLNNVFENERDWLKLKLALNENRFALALDKRRFENGDEFLAITLHYFNDAHDLEPFTIGFGWLNKHSFYIGDTIYKCLENTLMEYGIKDCIVSITKGIGGPVNGLLQKFTRSTFANELQISGEVQCAEKVFNLVTEVILTYTFFKTKRTKRFGKILLDISSENPDSGDLASSLETLPGKLRSIITGISHNHYMKNASAEIVGREKTDLPKKRISQKSCER</sequence>
<proteinExistence type="predicted"/>
<evidence type="ECO:0000256" key="2">
    <source>
        <dbReference type="ARBA" id="ARBA00022723"/>
    </source>
</evidence>
<organism evidence="6 7">
    <name type="scientific">Metschnikowia pulcherrima</name>
    <dbReference type="NCBI Taxonomy" id="27326"/>
    <lineage>
        <taxon>Eukaryota</taxon>
        <taxon>Fungi</taxon>
        <taxon>Dikarya</taxon>
        <taxon>Ascomycota</taxon>
        <taxon>Saccharomycotina</taxon>
        <taxon>Pichiomycetes</taxon>
        <taxon>Metschnikowiaceae</taxon>
        <taxon>Metschnikowia</taxon>
    </lineage>
</organism>